<comment type="caution">
    <text evidence="1">The sequence shown here is derived from an EMBL/GenBank/DDBJ whole genome shotgun (WGS) entry which is preliminary data.</text>
</comment>
<dbReference type="EMBL" id="CAUOFW020008392">
    <property type="protein sequence ID" value="CAK9182657.1"/>
    <property type="molecule type" value="Genomic_DNA"/>
</dbReference>
<proteinExistence type="predicted"/>
<evidence type="ECO:0000313" key="1">
    <source>
        <dbReference type="EMBL" id="CAK9182657.1"/>
    </source>
</evidence>
<reference evidence="1 2" key="1">
    <citation type="submission" date="2024-02" db="EMBL/GenBank/DDBJ databases">
        <authorList>
            <person name="Vignale AGUSTIN F."/>
            <person name="Sosa J E."/>
            <person name="Modenutti C."/>
        </authorList>
    </citation>
    <scope>NUCLEOTIDE SEQUENCE [LARGE SCALE GENOMIC DNA]</scope>
</reference>
<keyword evidence="2" id="KW-1185">Reference proteome</keyword>
<dbReference type="InterPro" id="IPR029063">
    <property type="entry name" value="SAM-dependent_MTases_sf"/>
</dbReference>
<dbReference type="Gene3D" id="3.40.50.150">
    <property type="entry name" value="Vaccinia Virus protein VP39"/>
    <property type="match status" value="1"/>
</dbReference>
<evidence type="ECO:0008006" key="3">
    <source>
        <dbReference type="Google" id="ProtNLM"/>
    </source>
</evidence>
<organism evidence="1 2">
    <name type="scientific">Ilex paraguariensis</name>
    <name type="common">yerba mate</name>
    <dbReference type="NCBI Taxonomy" id="185542"/>
    <lineage>
        <taxon>Eukaryota</taxon>
        <taxon>Viridiplantae</taxon>
        <taxon>Streptophyta</taxon>
        <taxon>Embryophyta</taxon>
        <taxon>Tracheophyta</taxon>
        <taxon>Spermatophyta</taxon>
        <taxon>Magnoliopsida</taxon>
        <taxon>eudicotyledons</taxon>
        <taxon>Gunneridae</taxon>
        <taxon>Pentapetalae</taxon>
        <taxon>asterids</taxon>
        <taxon>campanulids</taxon>
        <taxon>Aquifoliales</taxon>
        <taxon>Aquifoliaceae</taxon>
        <taxon>Ilex</taxon>
    </lineage>
</organism>
<dbReference type="AlphaFoldDB" id="A0ABC8UNL0"/>
<dbReference type="SUPFAM" id="SSF53335">
    <property type="entry name" value="S-adenosyl-L-methionine-dependent methyltransferases"/>
    <property type="match status" value="1"/>
</dbReference>
<dbReference type="Proteomes" id="UP001642360">
    <property type="component" value="Unassembled WGS sequence"/>
</dbReference>
<gene>
    <name evidence="1" type="ORF">ILEXP_LOCUS52872</name>
</gene>
<sequence length="481" mass="52813">MSLDPSTFGTIVSSRFITFTFPNPTLPNPHLHNALLRIAVHDSPTTSNPSQIAAMLVPPHRESDWTFSTQPGHLQLLLSSSTQLSRLILIGNLPNSPHPTIYNPDPPILIDPVSRAKLEENLTPLVFAVLPKSAFPEKGLPEVPFLIYEDDVIRSVVVERCCGPCVGELLVEDVELESNGTGESKCSREFRRRLRFKRTPNLIQTQVRIYPYSIENGNVGFGFVDLVGAGFMIDKGILVHPYFIPMVAGLSVISSYIDEKIRYRIKPKALCLGVGGGALPSFLNSQLGFEVLAVEADDVVLRLARQYFGLQDGECLSVCVGDAIELIEKLACQVKNQNADAFSTCKVENVGCLDTVDVFDAKFDVIMVDLDSCDATMGISAPPLEFVRKSTLMEARLVLHELGILVVNVIPPSKSFHETLIHEFQEVFHELYEIDVGNGENIVLIAAASPIASESSVCETSFFAKLKLVISGAYVDSIRKI</sequence>
<evidence type="ECO:0000313" key="2">
    <source>
        <dbReference type="Proteomes" id="UP001642360"/>
    </source>
</evidence>
<accession>A0ABC8UNL0</accession>
<protein>
    <recommendedName>
        <fullName evidence="3">Methyltransferase-like protein 13</fullName>
    </recommendedName>
</protein>
<dbReference type="CDD" id="cd02440">
    <property type="entry name" value="AdoMet_MTases"/>
    <property type="match status" value="1"/>
</dbReference>
<name>A0ABC8UNL0_9AQUA</name>